<protein>
    <submittedName>
        <fullName evidence="1">Uncharacterized protein</fullName>
    </submittedName>
</protein>
<evidence type="ECO:0000313" key="2">
    <source>
        <dbReference type="Proteomes" id="UP000475117"/>
    </source>
</evidence>
<dbReference type="RefSeq" id="WP_164365328.1">
    <property type="nucleotide sequence ID" value="NZ_CP066776.1"/>
</dbReference>
<evidence type="ECO:0000313" key="1">
    <source>
        <dbReference type="EMBL" id="QQL44932.1"/>
    </source>
</evidence>
<keyword evidence="2" id="KW-1185">Reference proteome</keyword>
<sequence>MKQFALPIVKALAFLAIAATAHAGTIKEKLAGNTSVLEGTEFKAQDIQGEPEYYILYFSASW</sequence>
<dbReference type="EMBL" id="CP066776">
    <property type="protein sequence ID" value="QQL44932.1"/>
    <property type="molecule type" value="Genomic_DNA"/>
</dbReference>
<proteinExistence type="predicted"/>
<organism evidence="1 2">
    <name type="scientific">Sulfuriroseicoccus oceanibius</name>
    <dbReference type="NCBI Taxonomy" id="2707525"/>
    <lineage>
        <taxon>Bacteria</taxon>
        <taxon>Pseudomonadati</taxon>
        <taxon>Verrucomicrobiota</taxon>
        <taxon>Verrucomicrobiia</taxon>
        <taxon>Verrucomicrobiales</taxon>
        <taxon>Verrucomicrobiaceae</taxon>
        <taxon>Sulfuriroseicoccus</taxon>
    </lineage>
</organism>
<dbReference type="Proteomes" id="UP000475117">
    <property type="component" value="Chromosome"/>
</dbReference>
<reference evidence="1 2" key="1">
    <citation type="submission" date="2020-12" db="EMBL/GenBank/DDBJ databases">
        <title>Sulforoseuscoccus oceanibium gen. nov., sp. nov., a representative of the phylum Verrucomicrobia with special cytoplasmic membrane, and proposal of Sulforoseuscoccusaceae fam. nov.</title>
        <authorList>
            <person name="Xi F."/>
        </authorList>
    </citation>
    <scope>NUCLEOTIDE SEQUENCE [LARGE SCALE GENOMIC DNA]</scope>
    <source>
        <strain evidence="1 2">T37</strain>
    </source>
</reference>
<gene>
    <name evidence="1" type="ORF">G3M56_013860</name>
</gene>
<dbReference type="KEGG" id="soa:G3M56_013860"/>
<accession>A0A6B3LF26</accession>
<name>A0A6B3LF26_9BACT</name>
<dbReference type="AlphaFoldDB" id="A0A6B3LF26"/>